<evidence type="ECO:0000256" key="6">
    <source>
        <dbReference type="ARBA" id="ARBA00023015"/>
    </source>
</evidence>
<dbReference type="GeneID" id="109722363"/>
<dbReference type="GO" id="GO:0003691">
    <property type="term" value="F:double-stranded telomeric DNA binding"/>
    <property type="evidence" value="ECO:0007669"/>
    <property type="project" value="InterPro"/>
</dbReference>
<accession>A0A199UIG6</accession>
<dbReference type="GO" id="GO:0000781">
    <property type="term" value="C:chromosome, telomeric region"/>
    <property type="evidence" value="ECO:0007669"/>
    <property type="project" value="UniProtKB-SubCell"/>
</dbReference>
<dbReference type="STRING" id="4615.A0A199UIG6"/>
<reference evidence="16 17" key="1">
    <citation type="journal article" date="2016" name="DNA Res.">
        <title>The draft genome of MD-2 pineapple using hybrid error correction of long reads.</title>
        <authorList>
            <person name="Redwan R.M."/>
            <person name="Saidin A."/>
            <person name="Kumar S.V."/>
        </authorList>
    </citation>
    <scope>NUCLEOTIDE SEQUENCE [LARGE SCALE GENOMIC DNA]</scope>
    <source>
        <strain evidence="17">cv. MD2</strain>
        <tissue evidence="16">Leaf</tissue>
    </source>
</reference>
<keyword evidence="7 12" id="KW-0175">Coiled coil</keyword>
<keyword evidence="4" id="KW-0158">Chromosome</keyword>
<comment type="subunit">
    <text evidence="3">Forms a homodimer and heterodimers.</text>
</comment>
<dbReference type="AlphaFoldDB" id="A0A199UIG6"/>
<dbReference type="CDD" id="cd11660">
    <property type="entry name" value="SANT_TRF"/>
    <property type="match status" value="1"/>
</dbReference>
<dbReference type="RefSeq" id="XP_020105991.1">
    <property type="nucleotide sequence ID" value="XM_020250402.1"/>
</dbReference>
<evidence type="ECO:0000256" key="8">
    <source>
        <dbReference type="ARBA" id="ARBA00023125"/>
    </source>
</evidence>
<proteinExistence type="predicted"/>
<dbReference type="GO" id="GO:0005730">
    <property type="term" value="C:nucleolus"/>
    <property type="evidence" value="ECO:0007669"/>
    <property type="project" value="UniProtKB-SubCell"/>
</dbReference>
<evidence type="ECO:0000256" key="7">
    <source>
        <dbReference type="ARBA" id="ARBA00023054"/>
    </source>
</evidence>
<evidence type="ECO:0000256" key="12">
    <source>
        <dbReference type="SAM" id="Coils"/>
    </source>
</evidence>
<dbReference type="EMBL" id="LSRQ01007832">
    <property type="protein sequence ID" value="OAY64528.1"/>
    <property type="molecule type" value="Genomic_DNA"/>
</dbReference>
<feature type="domain" description="Myb-like" evidence="13">
    <location>
        <begin position="5"/>
        <end position="57"/>
    </location>
</feature>
<evidence type="ECO:0000313" key="17">
    <source>
        <dbReference type="Proteomes" id="UP000092600"/>
    </source>
</evidence>
<evidence type="ECO:0000256" key="1">
    <source>
        <dbReference type="ARBA" id="ARBA00004574"/>
    </source>
</evidence>
<evidence type="ECO:0000256" key="2">
    <source>
        <dbReference type="ARBA" id="ARBA00004604"/>
    </source>
</evidence>
<feature type="domain" description="HTH myb-type" evidence="14">
    <location>
        <begin position="1"/>
        <end position="61"/>
    </location>
</feature>
<dbReference type="PROSITE" id="PS51504">
    <property type="entry name" value="H15"/>
    <property type="match status" value="1"/>
</dbReference>
<feature type="coiled-coil region" evidence="12">
    <location>
        <begin position="247"/>
        <end position="291"/>
    </location>
</feature>
<evidence type="ECO:0000313" key="16">
    <source>
        <dbReference type="EMBL" id="OAY64528.1"/>
    </source>
</evidence>
<dbReference type="FunFam" id="1.10.246.220:FF:000002">
    <property type="entry name" value="Telomere repeat-binding factor 1"/>
    <property type="match status" value="1"/>
</dbReference>
<comment type="function">
    <text evidence="11">Binds preferentially double-stranded telomeric repeats, but may also bind to the single telomeric strand.</text>
</comment>
<dbReference type="SUPFAM" id="SSF46785">
    <property type="entry name" value="Winged helix' DNA-binding domain"/>
    <property type="match status" value="1"/>
</dbReference>
<evidence type="ECO:0000256" key="10">
    <source>
        <dbReference type="ARBA" id="ARBA00023242"/>
    </source>
</evidence>
<keyword evidence="9" id="KW-0804">Transcription</keyword>
<dbReference type="FunFam" id="1.10.10.60:FF:000168">
    <property type="entry name" value="Telomere repeat-binding factor 1"/>
    <property type="match status" value="1"/>
</dbReference>
<dbReference type="InterPro" id="IPR036388">
    <property type="entry name" value="WH-like_DNA-bd_sf"/>
</dbReference>
<name>A0A199UIG6_ANACO</name>
<dbReference type="InterPro" id="IPR009057">
    <property type="entry name" value="Homeodomain-like_sf"/>
</dbReference>
<keyword evidence="8" id="KW-0238">DNA-binding</keyword>
<keyword evidence="10" id="KW-0539">Nucleus</keyword>
<evidence type="ECO:0000259" key="14">
    <source>
        <dbReference type="PROSITE" id="PS51294"/>
    </source>
</evidence>
<dbReference type="SMART" id="SM00526">
    <property type="entry name" value="H15"/>
    <property type="match status" value="1"/>
</dbReference>
<dbReference type="InterPro" id="IPR005818">
    <property type="entry name" value="Histone_H1/H5_H15"/>
</dbReference>
<keyword evidence="18" id="KW-1185">Reference proteome</keyword>
<evidence type="ECO:0000256" key="4">
    <source>
        <dbReference type="ARBA" id="ARBA00022454"/>
    </source>
</evidence>
<dbReference type="InterPro" id="IPR036390">
    <property type="entry name" value="WH_DNA-bd_sf"/>
</dbReference>
<keyword evidence="5" id="KW-0779">Telomere</keyword>
<dbReference type="Proteomes" id="UP000515123">
    <property type="component" value="Linkage group 16"/>
</dbReference>
<dbReference type="GO" id="GO:0000786">
    <property type="term" value="C:nucleosome"/>
    <property type="evidence" value="ECO:0007669"/>
    <property type="project" value="InterPro"/>
</dbReference>
<keyword evidence="6" id="KW-0805">Transcription regulation</keyword>
<evidence type="ECO:0000256" key="9">
    <source>
        <dbReference type="ARBA" id="ARBA00023163"/>
    </source>
</evidence>
<dbReference type="PROSITE" id="PS50090">
    <property type="entry name" value="MYB_LIKE"/>
    <property type="match status" value="1"/>
</dbReference>
<dbReference type="Gene3D" id="1.10.10.60">
    <property type="entry name" value="Homeodomain-like"/>
    <property type="match status" value="1"/>
</dbReference>
<dbReference type="Pfam" id="PF00538">
    <property type="entry name" value="Linker_histone"/>
    <property type="match status" value="1"/>
</dbReference>
<dbReference type="PANTHER" id="PTHR46267:SF8">
    <property type="entry name" value="TELOMERE REPEAT-BINDING FACTOR 1"/>
    <property type="match status" value="1"/>
</dbReference>
<dbReference type="Gene3D" id="1.10.10.10">
    <property type="entry name" value="Winged helix-like DNA-binding domain superfamily/Winged helix DNA-binding domain"/>
    <property type="match status" value="1"/>
</dbReference>
<evidence type="ECO:0000256" key="3">
    <source>
        <dbReference type="ARBA" id="ARBA00011414"/>
    </source>
</evidence>
<evidence type="ECO:0000256" key="11">
    <source>
        <dbReference type="ARBA" id="ARBA00058078"/>
    </source>
</evidence>
<dbReference type="PROSITE" id="PS51294">
    <property type="entry name" value="HTH_MYB"/>
    <property type="match status" value="1"/>
</dbReference>
<dbReference type="GO" id="GO:0006334">
    <property type="term" value="P:nucleosome assembly"/>
    <property type="evidence" value="ECO:0007669"/>
    <property type="project" value="InterPro"/>
</dbReference>
<dbReference type="SMART" id="SM00717">
    <property type="entry name" value="SANT"/>
    <property type="match status" value="1"/>
</dbReference>
<dbReference type="OrthoDB" id="608866at2759"/>
<evidence type="ECO:0000259" key="15">
    <source>
        <dbReference type="PROSITE" id="PS51504"/>
    </source>
</evidence>
<evidence type="ECO:0000313" key="18">
    <source>
        <dbReference type="Proteomes" id="UP000515123"/>
    </source>
</evidence>
<comment type="subcellular location">
    <subcellularLocation>
        <location evidence="1">Chromosome</location>
        <location evidence="1">Telomere</location>
    </subcellularLocation>
    <subcellularLocation>
        <location evidence="2">Nucleus</location>
        <location evidence="2">Nucleolus</location>
    </subcellularLocation>
</comment>
<protein>
    <submittedName>
        <fullName evidence="16 19 20">Telomere repeat-binding factor 1</fullName>
    </submittedName>
</protein>
<dbReference type="InterPro" id="IPR017930">
    <property type="entry name" value="Myb_dom"/>
</dbReference>
<gene>
    <name evidence="19 20" type="primary">LOC109722363</name>
    <name evidence="16" type="ORF">ACMD2_08806</name>
</gene>
<dbReference type="RefSeq" id="XP_020105992.1">
    <property type="nucleotide sequence ID" value="XM_020250403.1"/>
</dbReference>
<dbReference type="PANTHER" id="PTHR46267">
    <property type="entry name" value="SINGLE MYB HISTONE 4"/>
    <property type="match status" value="1"/>
</dbReference>
<evidence type="ECO:0000313" key="20">
    <source>
        <dbReference type="RefSeq" id="XP_020105992.1"/>
    </source>
</evidence>
<dbReference type="InterPro" id="IPR001005">
    <property type="entry name" value="SANT/Myb"/>
</dbReference>
<organism evidence="16 17">
    <name type="scientific">Ananas comosus</name>
    <name type="common">Pineapple</name>
    <name type="synonym">Ananas ananas</name>
    <dbReference type="NCBI Taxonomy" id="4615"/>
    <lineage>
        <taxon>Eukaryota</taxon>
        <taxon>Viridiplantae</taxon>
        <taxon>Streptophyta</taxon>
        <taxon>Embryophyta</taxon>
        <taxon>Tracheophyta</taxon>
        <taxon>Spermatophyta</taxon>
        <taxon>Magnoliopsida</taxon>
        <taxon>Liliopsida</taxon>
        <taxon>Poales</taxon>
        <taxon>Bromeliaceae</taxon>
        <taxon>Bromelioideae</taxon>
        <taxon>Ananas</taxon>
    </lineage>
</organism>
<dbReference type="InterPro" id="IPR044597">
    <property type="entry name" value="SMH1-6"/>
</dbReference>
<dbReference type="SUPFAM" id="SSF46689">
    <property type="entry name" value="Homeodomain-like"/>
    <property type="match status" value="1"/>
</dbReference>
<sequence>MGAPKQKWTAEEEAALKAGVVKHGSGKWRTILKDPEFSGILCSRSNVDLKDKWRNLSVTASGWGSREKARLALKRSLKNSKHDDNSTATFTVDQGFDDQGVDDEIVDAKPLAVSSEPLMIEGPKRSFSRLEDLILEAIMSLKEPAGSNKTAVATYIEDRYLAPPDFKLLLSTKLKALTASGKLIKVKRKYRIPPSTGSSGGRNTKFLHLGGTKRKPSLKTGDVIPLAKPQADVESAQIKKMTIEEAAAAAARAVAEAEIAIAEAEEAAREAEAAEAEAEDAQAFAEAARSALLNRNRARLVYGP</sequence>
<evidence type="ECO:0000256" key="5">
    <source>
        <dbReference type="ARBA" id="ARBA00022895"/>
    </source>
</evidence>
<dbReference type="Pfam" id="PF00249">
    <property type="entry name" value="Myb_DNA-binding"/>
    <property type="match status" value="1"/>
</dbReference>
<dbReference type="Proteomes" id="UP000092600">
    <property type="component" value="Unassembled WGS sequence"/>
</dbReference>
<reference evidence="19 20" key="2">
    <citation type="submission" date="2025-04" db="UniProtKB">
        <authorList>
            <consortium name="RefSeq"/>
        </authorList>
    </citation>
    <scope>IDENTIFICATION</scope>
    <source>
        <tissue evidence="19 20">Leaf</tissue>
    </source>
</reference>
<feature type="domain" description="H15" evidence="15">
    <location>
        <begin position="126"/>
        <end position="194"/>
    </location>
</feature>
<evidence type="ECO:0000259" key="13">
    <source>
        <dbReference type="PROSITE" id="PS50090"/>
    </source>
</evidence>
<evidence type="ECO:0000313" key="19">
    <source>
        <dbReference type="RefSeq" id="XP_020105991.1"/>
    </source>
</evidence>